<dbReference type="PANTHER" id="PTHR43734:SF7">
    <property type="entry name" value="4,4'-DIAPONEUROSPORENE OXYGENASE"/>
    <property type="match status" value="1"/>
</dbReference>
<dbReference type="GO" id="GO:0016491">
    <property type="term" value="F:oxidoreductase activity"/>
    <property type="evidence" value="ECO:0007669"/>
    <property type="project" value="UniProtKB-KW"/>
</dbReference>
<evidence type="ECO:0000256" key="2">
    <source>
        <dbReference type="ARBA" id="ARBA00022746"/>
    </source>
</evidence>
<comment type="pathway">
    <text evidence="4">Carotenoid biosynthesis; staphyloxanthin biosynthesis; staphyloxanthin from farnesyl diphosphate: step 3/5.</text>
</comment>
<dbReference type="Gene3D" id="3.50.50.60">
    <property type="entry name" value="FAD/NAD(P)-binding domain"/>
    <property type="match status" value="2"/>
</dbReference>
<proteinExistence type="inferred from homology"/>
<dbReference type="PROSITE" id="PS51257">
    <property type="entry name" value="PROKAR_LIPOPROTEIN"/>
    <property type="match status" value="1"/>
</dbReference>
<evidence type="ECO:0000256" key="3">
    <source>
        <dbReference type="ARBA" id="ARBA00023002"/>
    </source>
</evidence>
<dbReference type="EMBL" id="CP040396">
    <property type="protein sequence ID" value="QCT02669.1"/>
    <property type="molecule type" value="Genomic_DNA"/>
</dbReference>
<dbReference type="PANTHER" id="PTHR43734">
    <property type="entry name" value="PHYTOENE DESATURASE"/>
    <property type="match status" value="1"/>
</dbReference>
<comment type="similarity">
    <text evidence="5">Belongs to the carotenoid/retinoid oxidoreductase family. CrtP subfamily.</text>
</comment>
<dbReference type="OrthoDB" id="9814556at2"/>
<name>A0A4P8XQF1_9BACL</name>
<keyword evidence="3 10" id="KW-0560">Oxidoreductase</keyword>
<gene>
    <name evidence="12" type="ORF">E6C60_1954</name>
</gene>
<dbReference type="AlphaFoldDB" id="A0A4P8XQF1"/>
<dbReference type="InterPro" id="IPR036188">
    <property type="entry name" value="FAD/NAD-bd_sf"/>
</dbReference>
<dbReference type="RefSeq" id="WP_138225656.1">
    <property type="nucleotide sequence ID" value="NZ_CP040396.1"/>
</dbReference>
<evidence type="ECO:0000256" key="1">
    <source>
        <dbReference type="ARBA" id="ARBA00001974"/>
    </source>
</evidence>
<dbReference type="KEGG" id="palo:E6C60_1954"/>
<dbReference type="SUPFAM" id="SSF51905">
    <property type="entry name" value="FAD/NAD(P)-binding domain"/>
    <property type="match status" value="1"/>
</dbReference>
<sequence length="490" mass="54291">MKRTAIIVGAGLGGLSCAIKLASSGYQVTVLEQQDQVGGKLQRVQDNGYYFDRGPSTITMPQAFERVFADSGRKMEDYLQLIPLDPHTRNFFADGLTVDMTSDIASLEQQIAKYSPEDASRLRGFLSESAALYHQADRHFLNTLMLDTSSKLSPSLVSAFLRIRPLTSLQKLLARYFRHPNTLMMFGRYATYVGASPYRAPAIFGMMAHLEGMGVYGVKGGTYSIPQAFRKVAEELGVDIETGVRVQQLIIEGKRVTGVETEEKTYRADVVVMNGDVLSACRDLIPELKRPGMRNARIASYEPSISGLTALIGVRRKYDHLLHHNVFFPERYAAEFEHIFDQRKPPQEPTAYICYSGYTEAGMAPEGGSNLFLLLNAPYTSPEWSWEQDGKAYQASILTRLDSLGLDGIQEAEVLRWYTPEDLERDTSAFRGAIYGISSNSARQTFARPSNRLKGLDCLWFVGGTTNPGGGTPLVTLSGQLVAQEIINQG</sequence>
<keyword evidence="2 10" id="KW-0125">Carotenoid biosynthesis</keyword>
<comment type="cofactor">
    <cofactor evidence="1">
        <name>FAD</name>
        <dbReference type="ChEBI" id="CHEBI:57692"/>
    </cofactor>
</comment>
<reference evidence="12 13" key="1">
    <citation type="submission" date="2019-05" db="EMBL/GenBank/DDBJ databases">
        <authorList>
            <person name="Chen C."/>
        </authorList>
    </citation>
    <scope>NUCLEOTIDE SEQUENCE [LARGE SCALE GENOMIC DNA]</scope>
    <source>
        <strain evidence="12 13">HB172198</strain>
    </source>
</reference>
<dbReference type="GO" id="GO:0016117">
    <property type="term" value="P:carotenoid biosynthetic process"/>
    <property type="evidence" value="ECO:0007669"/>
    <property type="project" value="UniProtKB-KW"/>
</dbReference>
<organism evidence="12 13">
    <name type="scientific">Paenibacillus algicola</name>
    <dbReference type="NCBI Taxonomy" id="2565926"/>
    <lineage>
        <taxon>Bacteria</taxon>
        <taxon>Bacillati</taxon>
        <taxon>Bacillota</taxon>
        <taxon>Bacilli</taxon>
        <taxon>Bacillales</taxon>
        <taxon>Paenibacillaceae</taxon>
        <taxon>Paenibacillus</taxon>
    </lineage>
</organism>
<evidence type="ECO:0000256" key="7">
    <source>
        <dbReference type="ARBA" id="ARBA00041900"/>
    </source>
</evidence>
<evidence type="ECO:0000256" key="5">
    <source>
        <dbReference type="ARBA" id="ARBA00038194"/>
    </source>
</evidence>
<keyword evidence="13" id="KW-1185">Reference proteome</keyword>
<evidence type="ECO:0000256" key="6">
    <source>
        <dbReference type="ARBA" id="ARBA00039159"/>
    </source>
</evidence>
<dbReference type="Proteomes" id="UP000300879">
    <property type="component" value="Chromosome"/>
</dbReference>
<evidence type="ECO:0000256" key="4">
    <source>
        <dbReference type="ARBA" id="ARBA00037901"/>
    </source>
</evidence>
<evidence type="ECO:0000256" key="9">
    <source>
        <dbReference type="ARBA" id="ARBA00048532"/>
    </source>
</evidence>
<evidence type="ECO:0000313" key="13">
    <source>
        <dbReference type="Proteomes" id="UP000300879"/>
    </source>
</evidence>
<evidence type="ECO:0000259" key="11">
    <source>
        <dbReference type="Pfam" id="PF01593"/>
    </source>
</evidence>
<feature type="domain" description="Amine oxidase" evidence="11">
    <location>
        <begin position="12"/>
        <end position="487"/>
    </location>
</feature>
<dbReference type="InterPro" id="IPR002937">
    <property type="entry name" value="Amino_oxidase"/>
</dbReference>
<dbReference type="NCBIfam" id="TIGR02734">
    <property type="entry name" value="crtI_fam"/>
    <property type="match status" value="1"/>
</dbReference>
<accession>A0A4P8XQF1</accession>
<protein>
    <recommendedName>
        <fullName evidence="6">4,4'-diaponeurosporene oxygenase</fullName>
    </recommendedName>
    <alternativeName>
        <fullName evidence="7">4,4'-diaponeurosporene oxidase</fullName>
    </alternativeName>
    <alternativeName>
        <fullName evidence="8">Carotenoid oxidase</fullName>
    </alternativeName>
</protein>
<evidence type="ECO:0000256" key="8">
    <source>
        <dbReference type="ARBA" id="ARBA00042619"/>
    </source>
</evidence>
<evidence type="ECO:0000256" key="10">
    <source>
        <dbReference type="RuleBase" id="RU362075"/>
    </source>
</evidence>
<comment type="catalytic activity">
    <reaction evidence="9">
        <text>all-trans-4,4'-diaponeurosporene + 2 AH2 + 2 O2 = 4,4'-diaponeurosporenal + 2 A + 3 H2O</text>
        <dbReference type="Rhea" id="RHEA:56104"/>
        <dbReference type="ChEBI" id="CHEBI:13193"/>
        <dbReference type="ChEBI" id="CHEBI:15377"/>
        <dbReference type="ChEBI" id="CHEBI:15379"/>
        <dbReference type="ChEBI" id="CHEBI:17499"/>
        <dbReference type="ChEBI" id="CHEBI:62743"/>
        <dbReference type="ChEBI" id="CHEBI:79065"/>
    </reaction>
</comment>
<dbReference type="Pfam" id="PF01593">
    <property type="entry name" value="Amino_oxidase"/>
    <property type="match status" value="1"/>
</dbReference>
<dbReference type="InterPro" id="IPR014105">
    <property type="entry name" value="Carotenoid/retinoid_OxRdtase"/>
</dbReference>
<evidence type="ECO:0000313" key="12">
    <source>
        <dbReference type="EMBL" id="QCT02669.1"/>
    </source>
</evidence>